<keyword evidence="2" id="KW-1185">Reference proteome</keyword>
<organism evidence="1 2">
    <name type="scientific">Hibiscus sabdariffa</name>
    <name type="common">roselle</name>
    <dbReference type="NCBI Taxonomy" id="183260"/>
    <lineage>
        <taxon>Eukaryota</taxon>
        <taxon>Viridiplantae</taxon>
        <taxon>Streptophyta</taxon>
        <taxon>Embryophyta</taxon>
        <taxon>Tracheophyta</taxon>
        <taxon>Spermatophyta</taxon>
        <taxon>Magnoliopsida</taxon>
        <taxon>eudicotyledons</taxon>
        <taxon>Gunneridae</taxon>
        <taxon>Pentapetalae</taxon>
        <taxon>rosids</taxon>
        <taxon>malvids</taxon>
        <taxon>Malvales</taxon>
        <taxon>Malvaceae</taxon>
        <taxon>Malvoideae</taxon>
        <taxon>Hibiscus</taxon>
    </lineage>
</organism>
<protein>
    <submittedName>
        <fullName evidence="1">Uncharacterized protein</fullName>
    </submittedName>
</protein>
<comment type="caution">
    <text evidence="1">The sequence shown here is derived from an EMBL/GenBank/DDBJ whole genome shotgun (WGS) entry which is preliminary data.</text>
</comment>
<proteinExistence type="predicted"/>
<accession>A0ABR2GCK5</accession>
<reference evidence="1 2" key="1">
    <citation type="journal article" date="2024" name="G3 (Bethesda)">
        <title>Genome assembly of Hibiscus sabdariffa L. provides insights into metabolisms of medicinal natural products.</title>
        <authorList>
            <person name="Kim T."/>
        </authorList>
    </citation>
    <scope>NUCLEOTIDE SEQUENCE [LARGE SCALE GENOMIC DNA]</scope>
    <source>
        <strain evidence="1">TK-2024</strain>
        <tissue evidence="1">Old leaves</tissue>
    </source>
</reference>
<name>A0ABR2GCK5_9ROSI</name>
<gene>
    <name evidence="1" type="ORF">V6N12_050506</name>
</gene>
<dbReference type="Proteomes" id="UP001472677">
    <property type="component" value="Unassembled WGS sequence"/>
</dbReference>
<evidence type="ECO:0000313" key="1">
    <source>
        <dbReference type="EMBL" id="KAK8600653.1"/>
    </source>
</evidence>
<dbReference type="EMBL" id="JBBPBM010000001">
    <property type="protein sequence ID" value="KAK8600653.1"/>
    <property type="molecule type" value="Genomic_DNA"/>
</dbReference>
<sequence length="88" mass="10067">MVIKDDINLNDDPPIVIEDKCLSVLVSGSKNPAIHKNTKTKSKNASFFENVFPYKAREVDRSSIERILKTIDEDSSDDEQRFELEIEP</sequence>
<evidence type="ECO:0000313" key="2">
    <source>
        <dbReference type="Proteomes" id="UP001472677"/>
    </source>
</evidence>